<dbReference type="EMBL" id="EU660574">
    <property type="protein sequence ID" value="ACC86779.1"/>
    <property type="molecule type" value="Genomic_DNA"/>
</dbReference>
<organism evidence="2">
    <name type="scientific">Nothoceros aenigmaticus</name>
    <dbReference type="NCBI Taxonomy" id="13813"/>
    <lineage>
        <taxon>Eukaryota</taxon>
        <taxon>Viridiplantae</taxon>
        <taxon>Streptophyta</taxon>
        <taxon>Embryophyta</taxon>
        <taxon>Anthocerotophyta</taxon>
        <taxon>Anthocerotopsida</taxon>
        <taxon>Dendrocerotidae</taxon>
        <taxon>Dendrocerotales</taxon>
        <taxon>Dendrocerotaceae</taxon>
        <taxon>Dendrocerotoideae</taxon>
        <taxon>Nothoceros</taxon>
    </lineage>
</organism>
<reference evidence="2" key="1">
    <citation type="journal article" date="2009" name="J. Mol. Evol.">
        <title>The complete mitochondrial genome sequence of the hornwort Megaceros aenigmaticus shows a mixed mode of conservative yet dynamic evolution in early land plant mitochondrial genomes.</title>
        <authorList>
            <person name="Li L."/>
            <person name="Wang B."/>
            <person name="Liu Y."/>
            <person name="Qiu Y.L."/>
        </authorList>
    </citation>
    <scope>NUCLEOTIDE SEQUENCE</scope>
</reference>
<keyword evidence="2" id="KW-0496">Mitochondrion</keyword>
<sequence length="103" mass="11170">MSERKKKGGQIYGPPPIYSSGGKGGNISMSKLHSNKTLRVSFHPKKKNNEASSLGLNRFGRIQVQGLILHIPQGRVLTSLAYQKKSAVEKKIKKAPAAAALFV</sequence>
<protein>
    <submittedName>
        <fullName evidence="2">Uncharacterized protein ORF103_1</fullName>
    </submittedName>
</protein>
<gene>
    <name evidence="2" type="primary">ORF103_1</name>
    <name evidence="2" type="ORF">MeaeMp12</name>
</gene>
<accession>C3RYM2</accession>
<name>C3RYM2_9EMBR</name>
<evidence type="ECO:0000313" key="2">
    <source>
        <dbReference type="EMBL" id="ACC86779.1"/>
    </source>
</evidence>
<proteinExistence type="predicted"/>
<dbReference type="RefSeq" id="YP_002860255.1">
    <property type="nucleotide sequence ID" value="NC_012651.1"/>
</dbReference>
<dbReference type="GeneID" id="7804495"/>
<geneLocation type="mitochondrion" evidence="2"/>
<dbReference type="AlphaFoldDB" id="C3RYM2"/>
<feature type="region of interest" description="Disordered" evidence="1">
    <location>
        <begin position="1"/>
        <end position="55"/>
    </location>
</feature>
<evidence type="ECO:0000256" key="1">
    <source>
        <dbReference type="SAM" id="MobiDB-lite"/>
    </source>
</evidence>
<feature type="compositionally biased region" description="Polar residues" evidence="1">
    <location>
        <begin position="27"/>
        <end position="38"/>
    </location>
</feature>